<protein>
    <submittedName>
        <fullName evidence="1">Uncharacterized protein</fullName>
    </submittedName>
</protein>
<reference evidence="1" key="2">
    <citation type="journal article" date="2015" name="Data Brief">
        <title>Shoot transcriptome of the giant reed, Arundo donax.</title>
        <authorList>
            <person name="Barrero R.A."/>
            <person name="Guerrero F.D."/>
            <person name="Moolhuijzen P."/>
            <person name="Goolsby J.A."/>
            <person name="Tidwell J."/>
            <person name="Bellgard S.E."/>
            <person name="Bellgard M.I."/>
        </authorList>
    </citation>
    <scope>NUCLEOTIDE SEQUENCE</scope>
    <source>
        <tissue evidence="1">Shoot tissue taken approximately 20 cm above the soil surface</tissue>
    </source>
</reference>
<accession>A0A0A9GV59</accession>
<name>A0A0A9GV59_ARUDO</name>
<organism evidence="1">
    <name type="scientific">Arundo donax</name>
    <name type="common">Giant reed</name>
    <name type="synonym">Donax arundinaceus</name>
    <dbReference type="NCBI Taxonomy" id="35708"/>
    <lineage>
        <taxon>Eukaryota</taxon>
        <taxon>Viridiplantae</taxon>
        <taxon>Streptophyta</taxon>
        <taxon>Embryophyta</taxon>
        <taxon>Tracheophyta</taxon>
        <taxon>Spermatophyta</taxon>
        <taxon>Magnoliopsida</taxon>
        <taxon>Liliopsida</taxon>
        <taxon>Poales</taxon>
        <taxon>Poaceae</taxon>
        <taxon>PACMAD clade</taxon>
        <taxon>Arundinoideae</taxon>
        <taxon>Arundineae</taxon>
        <taxon>Arundo</taxon>
    </lineage>
</organism>
<dbReference type="EMBL" id="GBRH01171450">
    <property type="protein sequence ID" value="JAE26446.1"/>
    <property type="molecule type" value="Transcribed_RNA"/>
</dbReference>
<proteinExistence type="predicted"/>
<dbReference type="AlphaFoldDB" id="A0A0A9GV59"/>
<sequence length="35" mass="4068">MKNELANPLLTSDKEFILGSQKTPYKKCNMMKTTY</sequence>
<reference evidence="1" key="1">
    <citation type="submission" date="2014-09" db="EMBL/GenBank/DDBJ databases">
        <authorList>
            <person name="Magalhaes I.L.F."/>
            <person name="Oliveira U."/>
            <person name="Santos F.R."/>
            <person name="Vidigal T.H.D.A."/>
            <person name="Brescovit A.D."/>
            <person name="Santos A.J."/>
        </authorList>
    </citation>
    <scope>NUCLEOTIDE SEQUENCE</scope>
    <source>
        <tissue evidence="1">Shoot tissue taken approximately 20 cm above the soil surface</tissue>
    </source>
</reference>
<evidence type="ECO:0000313" key="1">
    <source>
        <dbReference type="EMBL" id="JAE26446.1"/>
    </source>
</evidence>